<dbReference type="PANTHER" id="PTHR21301">
    <property type="entry name" value="REVERSE TRANSCRIPTASE"/>
    <property type="match status" value="1"/>
</dbReference>
<protein>
    <recommendedName>
        <fullName evidence="3">Reverse transcriptase domain-containing protein</fullName>
    </recommendedName>
</protein>
<gene>
    <name evidence="1" type="ORF">RF11_16365</name>
</gene>
<accession>A0A0C2J3B6</accession>
<dbReference type="PANTHER" id="PTHR21301:SF10">
    <property type="entry name" value="REVERSE TRANSCRIPTASE DOMAIN-CONTAINING PROTEIN"/>
    <property type="match status" value="1"/>
</dbReference>
<evidence type="ECO:0000313" key="2">
    <source>
        <dbReference type="Proteomes" id="UP000031668"/>
    </source>
</evidence>
<organism evidence="1 2">
    <name type="scientific">Thelohanellus kitauei</name>
    <name type="common">Myxosporean</name>
    <dbReference type="NCBI Taxonomy" id="669202"/>
    <lineage>
        <taxon>Eukaryota</taxon>
        <taxon>Metazoa</taxon>
        <taxon>Cnidaria</taxon>
        <taxon>Myxozoa</taxon>
        <taxon>Myxosporea</taxon>
        <taxon>Bivalvulida</taxon>
        <taxon>Platysporina</taxon>
        <taxon>Myxobolidae</taxon>
        <taxon>Thelohanellus</taxon>
    </lineage>
</organism>
<name>A0A0C2J3B6_THEKT</name>
<dbReference type="EMBL" id="JWZT01004658">
    <property type="protein sequence ID" value="KII63557.1"/>
    <property type="molecule type" value="Genomic_DNA"/>
</dbReference>
<dbReference type="Proteomes" id="UP000031668">
    <property type="component" value="Unassembled WGS sequence"/>
</dbReference>
<keyword evidence="2" id="KW-1185">Reference proteome</keyword>
<reference evidence="1 2" key="1">
    <citation type="journal article" date="2014" name="Genome Biol. Evol.">
        <title>The genome of the myxosporean Thelohanellus kitauei shows adaptations to nutrient acquisition within its fish host.</title>
        <authorList>
            <person name="Yang Y."/>
            <person name="Xiong J."/>
            <person name="Zhou Z."/>
            <person name="Huo F."/>
            <person name="Miao W."/>
            <person name="Ran C."/>
            <person name="Liu Y."/>
            <person name="Zhang J."/>
            <person name="Feng J."/>
            <person name="Wang M."/>
            <person name="Wang M."/>
            <person name="Wang L."/>
            <person name="Yao B."/>
        </authorList>
    </citation>
    <scope>NUCLEOTIDE SEQUENCE [LARGE SCALE GENOMIC DNA]</scope>
    <source>
        <strain evidence="1">Wuqing</strain>
    </source>
</reference>
<evidence type="ECO:0000313" key="1">
    <source>
        <dbReference type="EMBL" id="KII63557.1"/>
    </source>
</evidence>
<dbReference type="OrthoDB" id="10018421at2759"/>
<proteinExistence type="predicted"/>
<dbReference type="AlphaFoldDB" id="A0A0C2J3B6"/>
<sequence length="476" mass="55571">MIKHALGRSLVAKLVSDDCDRLHIRGERFEDILSSNIVHMSGSGNDTIPNEAYYPYPISLTLLEVCGKAGTNFITKILTLKQSFMLTKAEHMGMDIIKRFKFSTTPFHDVSTVIDNLPWHMKYFTNDLNQGKKWHNIIIEPSEWKLRYMYLLPKIHYPRNEWINDTTPKVDPLSPLAVASLITWGNIDSIINPWVVSHPQVLKSSHDLINEFKTLTGKLDYNNIEFIDFLCQHGLASESTMIGEIIRHDLLHQIFSFIGNIYRQDHGIPMGAPYSPSLANIYLFDQDNEMMDIPNLLFYKRYIDVQPSLKFGDFQRGNVVTFLDLVIWSNGNDSKIEYATHFKKLHAFNYINAASWHPRATKKGMIYSQFLRICLTNSNMDIREFYIDLLMRKFMLCCYTVLFLKRILNRVIKNQNYPTNATNKLDNVRNDKIFKHIRYHPHFKRINQKMLSLYEKEGIPCKFSFSYRNLKASDPC</sequence>
<comment type="caution">
    <text evidence="1">The sequence shown here is derived from an EMBL/GenBank/DDBJ whole genome shotgun (WGS) entry which is preliminary data.</text>
</comment>
<evidence type="ECO:0008006" key="3">
    <source>
        <dbReference type="Google" id="ProtNLM"/>
    </source>
</evidence>